<sequence length="257" mass="30071">MDGEAAAASQGPEPTQTLDQLREELRRAKDDHNMATGAISSLQRQLEIQESELRRFRYENEMLQKQLREREEQLQAMSDKFCSLTEEQRKEEAMVMMEEENDSLRQVVTEQESQLAKQEEQISELEGTIRRLRIEVVTSRRHAQEQKQAQEETKSQVEALQHKEVQTKVALERISSKFDRLRSKIIQAAFSVEGQDPPHAELTEEQVLEALERIADERMEFYHMLKHRDIKVPLYYPGMYSSSPPKRTSSPRMEKLP</sequence>
<dbReference type="GeneID" id="108505331"/>
<feature type="region of interest" description="Disordered" evidence="1">
    <location>
        <begin position="236"/>
        <end position="257"/>
    </location>
</feature>
<protein>
    <submittedName>
        <fullName evidence="3">Coiled-coil domain-containing protein 27</fullName>
    </submittedName>
</protein>
<gene>
    <name evidence="3" type="primary">CCDC27</name>
</gene>
<feature type="compositionally biased region" description="Low complexity" evidence="1">
    <location>
        <begin position="241"/>
        <end position="251"/>
    </location>
</feature>
<accession>A0A6J0IIX1</accession>
<dbReference type="CTD" id="148870"/>
<evidence type="ECO:0000256" key="1">
    <source>
        <dbReference type="SAM" id="MobiDB-lite"/>
    </source>
</evidence>
<dbReference type="OrthoDB" id="9949340at2759"/>
<dbReference type="InterPro" id="IPR052642">
    <property type="entry name" value="CC-FHA_domain"/>
</dbReference>
<dbReference type="RefSeq" id="XP_017686715.1">
    <property type="nucleotide sequence ID" value="XM_017831226.1"/>
</dbReference>
<evidence type="ECO:0000313" key="2">
    <source>
        <dbReference type="Proteomes" id="UP000504624"/>
    </source>
</evidence>
<feature type="region of interest" description="Disordered" evidence="1">
    <location>
        <begin position="1"/>
        <end position="25"/>
    </location>
</feature>
<name>A0A6J0IIX1_9PASS</name>
<proteinExistence type="predicted"/>
<dbReference type="Proteomes" id="UP000504624">
    <property type="component" value="Unplaced"/>
</dbReference>
<keyword evidence="2" id="KW-1185">Reference proteome</keyword>
<dbReference type="AlphaFoldDB" id="A0A6J0IIX1"/>
<dbReference type="PANTHER" id="PTHR18853:SF9">
    <property type="entry name" value="COILED-COIL DOMAIN-CONTAINING PROTEIN 27"/>
    <property type="match status" value="1"/>
</dbReference>
<dbReference type="Gene3D" id="1.10.287.1490">
    <property type="match status" value="1"/>
</dbReference>
<organism evidence="2 3">
    <name type="scientific">Lepidothrix coronata</name>
    <name type="common">blue-crowned manakin</name>
    <dbReference type="NCBI Taxonomy" id="321398"/>
    <lineage>
        <taxon>Eukaryota</taxon>
        <taxon>Metazoa</taxon>
        <taxon>Chordata</taxon>
        <taxon>Craniata</taxon>
        <taxon>Vertebrata</taxon>
        <taxon>Euteleostomi</taxon>
        <taxon>Archelosauria</taxon>
        <taxon>Archosauria</taxon>
        <taxon>Dinosauria</taxon>
        <taxon>Saurischia</taxon>
        <taxon>Theropoda</taxon>
        <taxon>Coelurosauria</taxon>
        <taxon>Aves</taxon>
        <taxon>Neognathae</taxon>
        <taxon>Neoaves</taxon>
        <taxon>Telluraves</taxon>
        <taxon>Australaves</taxon>
        <taxon>Passeriformes</taxon>
        <taxon>Pipridae</taxon>
        <taxon>Lepidothrix</taxon>
    </lineage>
</organism>
<dbReference type="PANTHER" id="PTHR18853">
    <property type="entry name" value="FORKHEAD-ASSOCIATED DOMAIN-CONTAINING PROTEIN 1-RELATED"/>
    <property type="match status" value="1"/>
</dbReference>
<evidence type="ECO:0000313" key="3">
    <source>
        <dbReference type="RefSeq" id="XP_017686715.1"/>
    </source>
</evidence>
<reference evidence="3" key="1">
    <citation type="submission" date="2025-08" db="UniProtKB">
        <authorList>
            <consortium name="RefSeq"/>
        </authorList>
    </citation>
    <scope>IDENTIFICATION</scope>
</reference>